<sequence>MNVKQQSAPAQKHSQRMDSKQKQLQPPPKTIKELPPDYEDDIRDFDNKANPRKLDEDDDDEDGMSDDDQINENLFNRYDQMFVSYNQFGAMFQETAYYIGLLIKKNMMLNKELEEQYDKHDSLDEKLKESEKGYENLLSGIAEKDRLIEILTGENASLRLEIQQQMTQQQQQQPQTVQQKLNFNQPKVQKEEAKRELPKSLVKEEKKNKEVKLQKQALIQIIPPQQSKPQPKIQQVIVESESPREFKPYKNGGTFETFYEIDKSLTVPDESCSLKDLFSQKNTKKRNLHDFIEDSPSVMDVPKDESKEEKKEEQWITNKKRRSDQSNFKRKCEEDSQMADRFQNMSQAFLFNNPSNHNQPSFSNQFGNSGGKKLPLQSKLIFNQALKEDRDSIGHEDSAQSSVMSQIFNVAIKFDARKEEIKQQIKEQEAKKLAKANSGGKKFDIQIVEQVSESFQEDFFKVKNEKKNKKSGLAGGLSVAAITHDREQSTGKPKK</sequence>
<dbReference type="EMBL" id="RRYP01017002">
    <property type="protein sequence ID" value="TNV74436.1"/>
    <property type="molecule type" value="Genomic_DNA"/>
</dbReference>
<dbReference type="AlphaFoldDB" id="A0A8J8SY00"/>
<feature type="compositionally biased region" description="Basic and acidic residues" evidence="2">
    <location>
        <begin position="44"/>
        <end position="55"/>
    </location>
</feature>
<keyword evidence="1" id="KW-0175">Coiled coil</keyword>
<name>A0A8J8SY00_HALGN</name>
<evidence type="ECO:0000256" key="1">
    <source>
        <dbReference type="SAM" id="Coils"/>
    </source>
</evidence>
<dbReference type="Proteomes" id="UP000785679">
    <property type="component" value="Unassembled WGS sequence"/>
</dbReference>
<gene>
    <name evidence="3" type="ORF">FGO68_gene6970</name>
</gene>
<feature type="region of interest" description="Disordered" evidence="2">
    <location>
        <begin position="295"/>
        <end position="330"/>
    </location>
</feature>
<feature type="compositionally biased region" description="Basic and acidic residues" evidence="2">
    <location>
        <begin position="301"/>
        <end position="314"/>
    </location>
</feature>
<protein>
    <submittedName>
        <fullName evidence="3">Uncharacterized protein</fullName>
    </submittedName>
</protein>
<proteinExistence type="predicted"/>
<evidence type="ECO:0000313" key="4">
    <source>
        <dbReference type="Proteomes" id="UP000785679"/>
    </source>
</evidence>
<organism evidence="3 4">
    <name type="scientific">Halteria grandinella</name>
    <dbReference type="NCBI Taxonomy" id="5974"/>
    <lineage>
        <taxon>Eukaryota</taxon>
        <taxon>Sar</taxon>
        <taxon>Alveolata</taxon>
        <taxon>Ciliophora</taxon>
        <taxon>Intramacronucleata</taxon>
        <taxon>Spirotrichea</taxon>
        <taxon>Stichotrichia</taxon>
        <taxon>Sporadotrichida</taxon>
        <taxon>Halteriidae</taxon>
        <taxon>Halteria</taxon>
    </lineage>
</organism>
<accession>A0A8J8SY00</accession>
<keyword evidence="4" id="KW-1185">Reference proteome</keyword>
<evidence type="ECO:0000256" key="2">
    <source>
        <dbReference type="SAM" id="MobiDB-lite"/>
    </source>
</evidence>
<reference evidence="3" key="1">
    <citation type="submission" date="2019-06" db="EMBL/GenBank/DDBJ databases">
        <authorList>
            <person name="Zheng W."/>
        </authorList>
    </citation>
    <scope>NUCLEOTIDE SEQUENCE</scope>
    <source>
        <strain evidence="3">QDHG01</strain>
    </source>
</reference>
<feature type="region of interest" description="Disordered" evidence="2">
    <location>
        <begin position="1"/>
        <end position="69"/>
    </location>
</feature>
<feature type="region of interest" description="Disordered" evidence="2">
    <location>
        <begin position="469"/>
        <end position="495"/>
    </location>
</feature>
<feature type="compositionally biased region" description="Acidic residues" evidence="2">
    <location>
        <begin position="56"/>
        <end position="69"/>
    </location>
</feature>
<evidence type="ECO:0000313" key="3">
    <source>
        <dbReference type="EMBL" id="TNV74436.1"/>
    </source>
</evidence>
<feature type="coiled-coil region" evidence="1">
    <location>
        <begin position="106"/>
        <end position="168"/>
    </location>
</feature>
<comment type="caution">
    <text evidence="3">The sequence shown here is derived from an EMBL/GenBank/DDBJ whole genome shotgun (WGS) entry which is preliminary data.</text>
</comment>
<feature type="coiled-coil region" evidence="1">
    <location>
        <begin position="411"/>
        <end position="438"/>
    </location>
</feature>
<dbReference type="OrthoDB" id="324587at2759"/>